<dbReference type="PROSITE" id="PS51898">
    <property type="entry name" value="TYR_RECOMBINASE"/>
    <property type="match status" value="1"/>
</dbReference>
<evidence type="ECO:0000259" key="6">
    <source>
        <dbReference type="PROSITE" id="PS51900"/>
    </source>
</evidence>
<dbReference type="RefSeq" id="WP_064956682.1">
    <property type="nucleotide sequence ID" value="NZ_LZEM01000021.1"/>
</dbReference>
<dbReference type="InterPro" id="IPR002104">
    <property type="entry name" value="Integrase_catalytic"/>
</dbReference>
<dbReference type="PANTHER" id="PTHR30349:SF64">
    <property type="entry name" value="PROPHAGE INTEGRASE INTD-RELATED"/>
    <property type="match status" value="1"/>
</dbReference>
<dbReference type="InterPro" id="IPR010998">
    <property type="entry name" value="Integrase_recombinase_N"/>
</dbReference>
<dbReference type="PROSITE" id="PS51900">
    <property type="entry name" value="CB"/>
    <property type="match status" value="1"/>
</dbReference>
<evidence type="ECO:0000256" key="1">
    <source>
        <dbReference type="ARBA" id="ARBA00008857"/>
    </source>
</evidence>
<dbReference type="InterPro" id="IPR044068">
    <property type="entry name" value="CB"/>
</dbReference>
<dbReference type="Pfam" id="PF00589">
    <property type="entry name" value="Phage_integrase"/>
    <property type="match status" value="1"/>
</dbReference>
<evidence type="ECO:0000313" key="7">
    <source>
        <dbReference type="EMBL" id="OAZ39798.1"/>
    </source>
</evidence>
<keyword evidence="8" id="KW-1185">Reference proteome</keyword>
<evidence type="ECO:0000256" key="2">
    <source>
        <dbReference type="ARBA" id="ARBA00023125"/>
    </source>
</evidence>
<gene>
    <name evidence="7" type="ORF">A9Z40_08230</name>
</gene>
<dbReference type="Gene3D" id="1.10.150.130">
    <property type="match status" value="1"/>
</dbReference>
<accession>A0ABX2WGG3</accession>
<dbReference type="EMBL" id="LZEM01000021">
    <property type="protein sequence ID" value="OAZ39798.1"/>
    <property type="molecule type" value="Genomic_DNA"/>
</dbReference>
<dbReference type="Gene3D" id="1.10.443.10">
    <property type="entry name" value="Intergrase catalytic core"/>
    <property type="match status" value="1"/>
</dbReference>
<organism evidence="7 8">
    <name type="scientific">Microbacterium arborescens</name>
    <dbReference type="NCBI Taxonomy" id="33883"/>
    <lineage>
        <taxon>Bacteria</taxon>
        <taxon>Bacillati</taxon>
        <taxon>Actinomycetota</taxon>
        <taxon>Actinomycetes</taxon>
        <taxon>Micrococcales</taxon>
        <taxon>Microbacteriaceae</taxon>
        <taxon>Microbacterium</taxon>
    </lineage>
</organism>
<protein>
    <submittedName>
        <fullName evidence="7">Integrase</fullName>
    </submittedName>
</protein>
<proteinExistence type="inferred from homology"/>
<dbReference type="PANTHER" id="PTHR30349">
    <property type="entry name" value="PHAGE INTEGRASE-RELATED"/>
    <property type="match status" value="1"/>
</dbReference>
<feature type="domain" description="Tyr recombinase" evidence="5">
    <location>
        <begin position="182"/>
        <end position="371"/>
    </location>
</feature>
<dbReference type="InterPro" id="IPR050090">
    <property type="entry name" value="Tyrosine_recombinase_XerCD"/>
</dbReference>
<keyword evidence="2 4" id="KW-0238">DNA-binding</keyword>
<comment type="similarity">
    <text evidence="1">Belongs to the 'phage' integrase family.</text>
</comment>
<evidence type="ECO:0000259" key="5">
    <source>
        <dbReference type="PROSITE" id="PS51898"/>
    </source>
</evidence>
<feature type="domain" description="Core-binding (CB)" evidence="6">
    <location>
        <begin position="63"/>
        <end position="159"/>
    </location>
</feature>
<dbReference type="SUPFAM" id="SSF56349">
    <property type="entry name" value="DNA breaking-rejoining enzymes"/>
    <property type="match status" value="1"/>
</dbReference>
<keyword evidence="3" id="KW-0233">DNA recombination</keyword>
<evidence type="ECO:0000256" key="3">
    <source>
        <dbReference type="ARBA" id="ARBA00023172"/>
    </source>
</evidence>
<dbReference type="Proteomes" id="UP000093918">
    <property type="component" value="Unassembled WGS sequence"/>
</dbReference>
<comment type="caution">
    <text evidence="7">The sequence shown here is derived from an EMBL/GenBank/DDBJ whole genome shotgun (WGS) entry which is preliminary data.</text>
</comment>
<dbReference type="InterPro" id="IPR013762">
    <property type="entry name" value="Integrase-like_cat_sf"/>
</dbReference>
<reference evidence="8" key="1">
    <citation type="submission" date="2016-06" db="EMBL/GenBank/DDBJ databases">
        <title>Genome sequencing of cellulolytic organisms.</title>
        <authorList>
            <person name="Bohra V."/>
            <person name="Dafale N.A."/>
            <person name="Purohit H.J."/>
        </authorList>
    </citation>
    <scope>NUCLEOTIDE SEQUENCE [LARGE SCALE GENOMIC DNA]</scope>
    <source>
        <strain evidence="8">ND21</strain>
    </source>
</reference>
<sequence>MTGSIVAYETADGRRYRVRYRRPDKKSTDKSGFRTKREAETFLASVTISKVTGDYVDPSRSKVTVGSLGPEWLRLKRRLKPSYVDTLERDWRVYVEPMWGTRRIGDIKPSEVTGWVQDLLDGTAPTARSENSRNANGPRSASVVLRCLGILRGILDAAVEDQRITRNPAAGIKSQPKKDGKSVRRYLTDDKVARLVRAVPDPDRATLILVLAYTGIRWGEAVALRVRDLNPLRRRLHVRENAPEVKGRIHVGAPKSWEKRTVPYPQFLDRALERVAASKGPSDLLFPADLDGYQRRPTTAEDSTSWFRLAVARAGLERLTLHDVRHTAASLAVASGAHVKVVQKMLGHKSAAMTLDTYADLFDGDLDEVAQLMGARAEPFATAALAAHGIPA</sequence>
<evidence type="ECO:0000313" key="8">
    <source>
        <dbReference type="Proteomes" id="UP000093918"/>
    </source>
</evidence>
<name>A0ABX2WGG3_9MICO</name>
<dbReference type="CDD" id="cd01189">
    <property type="entry name" value="INT_ICEBs1_C_like"/>
    <property type="match status" value="1"/>
</dbReference>
<dbReference type="InterPro" id="IPR011010">
    <property type="entry name" value="DNA_brk_join_enz"/>
</dbReference>
<evidence type="ECO:0000256" key="4">
    <source>
        <dbReference type="PROSITE-ProRule" id="PRU01248"/>
    </source>
</evidence>